<gene>
    <name evidence="1" type="ORF">SAMN05192565_105162</name>
</gene>
<dbReference type="AlphaFoldDB" id="A0A1I2SRB5"/>
<accession>A0A1I2SRB5</accession>
<dbReference type="Proteomes" id="UP000199229">
    <property type="component" value="Unassembled WGS sequence"/>
</dbReference>
<dbReference type="STRING" id="582675.SAMN05192565_105162"/>
<name>A0A1I2SRB5_9HYPH</name>
<sequence length="81" mass="8985">MAKDDYQDRVKRETAKTNGRIAADYEALATKFRARMRKADDKAQAAATKGKQEALRRRSDLFGQAAKELEDKVAKLKAAGA</sequence>
<evidence type="ECO:0000313" key="1">
    <source>
        <dbReference type="EMBL" id="SFG55404.1"/>
    </source>
</evidence>
<proteinExistence type="predicted"/>
<protein>
    <submittedName>
        <fullName evidence="1">Uncharacterized protein</fullName>
    </submittedName>
</protein>
<evidence type="ECO:0000313" key="2">
    <source>
        <dbReference type="Proteomes" id="UP000199229"/>
    </source>
</evidence>
<keyword evidence="2" id="KW-1185">Reference proteome</keyword>
<organism evidence="1 2">
    <name type="scientific">Methylobacterium gossipiicola</name>
    <dbReference type="NCBI Taxonomy" id="582675"/>
    <lineage>
        <taxon>Bacteria</taxon>
        <taxon>Pseudomonadati</taxon>
        <taxon>Pseudomonadota</taxon>
        <taxon>Alphaproteobacteria</taxon>
        <taxon>Hyphomicrobiales</taxon>
        <taxon>Methylobacteriaceae</taxon>
        <taxon>Methylobacterium</taxon>
    </lineage>
</organism>
<reference evidence="2" key="1">
    <citation type="submission" date="2016-10" db="EMBL/GenBank/DDBJ databases">
        <authorList>
            <person name="Varghese N."/>
            <person name="Submissions S."/>
        </authorList>
    </citation>
    <scope>NUCLEOTIDE SEQUENCE [LARGE SCALE GENOMIC DNA]</scope>
    <source>
        <strain evidence="2">Gh-105</strain>
    </source>
</reference>
<dbReference type="EMBL" id="FOPM01000005">
    <property type="protein sequence ID" value="SFG55404.1"/>
    <property type="molecule type" value="Genomic_DNA"/>
</dbReference>